<evidence type="ECO:0000256" key="3">
    <source>
        <dbReference type="PIRNR" id="PIRNR029218"/>
    </source>
</evidence>
<dbReference type="PIRSF" id="PIRSF029218">
    <property type="entry name" value="ParE"/>
    <property type="match status" value="1"/>
</dbReference>
<accession>A0A0B3Y7F5</accession>
<evidence type="ECO:0000256" key="2">
    <source>
        <dbReference type="ARBA" id="ARBA00022649"/>
    </source>
</evidence>
<name>A0A0B3Y7F5_9ALTE</name>
<dbReference type="AlphaFoldDB" id="A0A0B3Y7F5"/>
<gene>
    <name evidence="4" type="ORF">RJ41_15240</name>
</gene>
<keyword evidence="2" id="KW-1277">Toxin-antitoxin system</keyword>
<dbReference type="Gene3D" id="3.30.2310.20">
    <property type="entry name" value="RelE-like"/>
    <property type="match status" value="1"/>
</dbReference>
<organism evidence="4 5">
    <name type="scientific">Alteromonas marina</name>
    <dbReference type="NCBI Taxonomy" id="203795"/>
    <lineage>
        <taxon>Bacteria</taxon>
        <taxon>Pseudomonadati</taxon>
        <taxon>Pseudomonadota</taxon>
        <taxon>Gammaproteobacteria</taxon>
        <taxon>Alteromonadales</taxon>
        <taxon>Alteromonadaceae</taxon>
        <taxon>Alteromonas/Salinimonas group</taxon>
        <taxon>Alteromonas</taxon>
    </lineage>
</organism>
<dbReference type="Pfam" id="PF05016">
    <property type="entry name" value="ParE_toxin"/>
    <property type="match status" value="1"/>
</dbReference>
<dbReference type="PANTHER" id="PTHR33755">
    <property type="entry name" value="TOXIN PARE1-RELATED"/>
    <property type="match status" value="1"/>
</dbReference>
<dbReference type="RefSeq" id="WP_039222677.1">
    <property type="nucleotide sequence ID" value="NZ_JWLW01000065.1"/>
</dbReference>
<dbReference type="OrthoDB" id="516834at2"/>
<protein>
    <recommendedName>
        <fullName evidence="3">Toxin</fullName>
    </recommendedName>
</protein>
<comment type="caution">
    <text evidence="4">The sequence shown here is derived from an EMBL/GenBank/DDBJ whole genome shotgun (WGS) entry which is preliminary data.</text>
</comment>
<dbReference type="InterPro" id="IPR007712">
    <property type="entry name" value="RelE/ParE_toxin"/>
</dbReference>
<dbReference type="InterPro" id="IPR028344">
    <property type="entry name" value="ParE1/4"/>
</dbReference>
<comment type="similarity">
    <text evidence="1 3">Belongs to the RelE toxin family.</text>
</comment>
<evidence type="ECO:0000256" key="1">
    <source>
        <dbReference type="ARBA" id="ARBA00006226"/>
    </source>
</evidence>
<dbReference type="EMBL" id="JWLW01000065">
    <property type="protein sequence ID" value="KHT44927.1"/>
    <property type="molecule type" value="Genomic_DNA"/>
</dbReference>
<evidence type="ECO:0000313" key="5">
    <source>
        <dbReference type="Proteomes" id="UP000031197"/>
    </source>
</evidence>
<sequence length="98" mass="11309">MNKYTLSNKAEEDISGIYDYSANIHGVTQAEAYLVALHEALVILAEKPSFGTSAEYIRKNYFQLPVHRHMVFFKKVDDGTFVIRVLHQQMKYSIHLCD</sequence>
<proteinExistence type="inferred from homology"/>
<dbReference type="PANTHER" id="PTHR33755:SF3">
    <property type="entry name" value="TOXIN"/>
    <property type="match status" value="1"/>
</dbReference>
<keyword evidence="5" id="KW-1185">Reference proteome</keyword>
<dbReference type="InterPro" id="IPR051803">
    <property type="entry name" value="TA_system_RelE-like_toxin"/>
</dbReference>
<evidence type="ECO:0000313" key="4">
    <source>
        <dbReference type="EMBL" id="KHT44927.1"/>
    </source>
</evidence>
<reference evidence="4 5" key="1">
    <citation type="submission" date="2014-12" db="EMBL/GenBank/DDBJ databases">
        <title>Genome sequencing of Alteromonas marina AD001.</title>
        <authorList>
            <person name="Adrian T.G.S."/>
            <person name="Chan K.G."/>
        </authorList>
    </citation>
    <scope>NUCLEOTIDE SEQUENCE [LARGE SCALE GENOMIC DNA]</scope>
    <source>
        <strain evidence="4 5">AD001</strain>
    </source>
</reference>
<dbReference type="InterPro" id="IPR035093">
    <property type="entry name" value="RelE/ParE_toxin_dom_sf"/>
</dbReference>
<dbReference type="Proteomes" id="UP000031197">
    <property type="component" value="Unassembled WGS sequence"/>
</dbReference>